<dbReference type="HOGENOM" id="CLU_362035_0_0_0"/>
<name>F7YVW7_9THEM</name>
<keyword evidence="3" id="KW-1185">Reference proteome</keyword>
<dbReference type="KEGG" id="tta:Theth_1745"/>
<dbReference type="eggNOG" id="COG1075">
    <property type="taxonomic scope" value="Bacteria"/>
</dbReference>
<dbReference type="SUPFAM" id="SSF53474">
    <property type="entry name" value="alpha/beta-Hydrolases"/>
    <property type="match status" value="1"/>
</dbReference>
<keyword evidence="1" id="KW-0472">Membrane</keyword>
<evidence type="ECO:0000256" key="1">
    <source>
        <dbReference type="SAM" id="Phobius"/>
    </source>
</evidence>
<dbReference type="RefSeq" id="WP_013932997.1">
    <property type="nucleotide sequence ID" value="NC_015707.1"/>
</dbReference>
<dbReference type="AlphaFoldDB" id="F7YVW7"/>
<dbReference type="Proteomes" id="UP000006804">
    <property type="component" value="Chromosome"/>
</dbReference>
<accession>F7YVW7</accession>
<evidence type="ECO:0000313" key="3">
    <source>
        <dbReference type="Proteomes" id="UP000006804"/>
    </source>
</evidence>
<organism evidence="2 3">
    <name type="scientific">Pseudothermotoga thermarum DSM 5069</name>
    <dbReference type="NCBI Taxonomy" id="688269"/>
    <lineage>
        <taxon>Bacteria</taxon>
        <taxon>Thermotogati</taxon>
        <taxon>Thermotogota</taxon>
        <taxon>Thermotogae</taxon>
        <taxon>Thermotogales</taxon>
        <taxon>Thermotogaceae</taxon>
        <taxon>Pseudothermotoga</taxon>
    </lineage>
</organism>
<dbReference type="InterPro" id="IPR029058">
    <property type="entry name" value="AB_hydrolase_fold"/>
</dbReference>
<evidence type="ECO:0000313" key="2">
    <source>
        <dbReference type="EMBL" id="AEH51789.1"/>
    </source>
</evidence>
<dbReference type="Gene3D" id="3.40.50.1820">
    <property type="entry name" value="alpha/beta hydrolase"/>
    <property type="match status" value="1"/>
</dbReference>
<dbReference type="EMBL" id="CP002351">
    <property type="protein sequence ID" value="AEH51789.1"/>
    <property type="molecule type" value="Genomic_DNA"/>
</dbReference>
<protein>
    <recommendedName>
        <fullName evidence="4">PGAP1 family protein</fullName>
    </recommendedName>
</protein>
<reference evidence="2 3" key="1">
    <citation type="submission" date="2010-11" db="EMBL/GenBank/DDBJ databases">
        <title>The complete genome of Thermotoga thermarum DSM 5069.</title>
        <authorList>
            <consortium name="US DOE Joint Genome Institute (JGI-PGF)"/>
            <person name="Lucas S."/>
            <person name="Copeland A."/>
            <person name="Lapidus A."/>
            <person name="Bruce D."/>
            <person name="Goodwin L."/>
            <person name="Pitluck S."/>
            <person name="Kyrpides N."/>
            <person name="Mavromatis K."/>
            <person name="Ivanova N."/>
            <person name="Zeytun A."/>
            <person name="Brettin T."/>
            <person name="Detter J.C."/>
            <person name="Tapia R."/>
            <person name="Han C."/>
            <person name="Land M."/>
            <person name="Hauser L."/>
            <person name="Markowitz V."/>
            <person name="Cheng J.-F."/>
            <person name="Hugenholtz P."/>
            <person name="Woyke T."/>
            <person name="Wu D."/>
            <person name="Spring S."/>
            <person name="Schroeder M."/>
            <person name="Brambilla E."/>
            <person name="Klenk H.-P."/>
            <person name="Eisen J.A."/>
        </authorList>
    </citation>
    <scope>NUCLEOTIDE SEQUENCE [LARGE SCALE GENOMIC DNA]</scope>
    <source>
        <strain evidence="2 3">DSM 5069</strain>
    </source>
</reference>
<sequence precursor="true">MNRLIDFLLSLLKKRLLLIVILGTTAVVLSVVFGSFIFKALTKPKKVADTVVTSTQELTIVIPDGAYSKSKFFQVKRISPSELHPSLTSVFASNVYEVFPSDGVNEFAMEPITIRYRLPSNLYLGDEYANVAIGYIPNPKEPLYRVYGGAYIQTDPSGAYVEAQVFHVSTIGLVAYVPEKQKLGLQLIKENPRSIEPVLLLIPDVDRNFLGFVSTEGKQQINFWSELFPERTIMYYEYPIISTKSKAYMDGFRQFSRINGINSFLFYEASKLATELMRLSNLEFDIVAHGIGGIIARLAVEKYPQVKNVRKIVLVSTPSGGTNIVNPIYFGTFFYEKPSQTVARNFGTESSIVDAAKAHILFYLESLGPIYREVLPKGTAVNLLGDKRQDIDYLSIVGDRPPMSINFSKTILEQFYPELSVGDGIVTPQSARIQNADFAVVAGSFLDCYLSVEFQSKIKDFLKYEKPVVPLYRKDTYPERVPQARVTERVSPQPVQSPQRVMVTVPTSYNLETIARLKERMDATGVISLHQAGSTILLHRIDGLYSSRFRIFSGEVRYPHTVAGKMGFVSGSKAYLFDGKNFTEVGTLSIPGNCLDILVTAVGIYALTKSDKINLFRWDNRWQLVGRFDGEYAKFVDADKPTFLTNHEVYRITNSGVELLVRTTELGLKEKSTDLTCFYETSNFIFLGTRAYYLLVYNKTDKSFKIVAEGWIDPQKILSSGDWVVTVGTSTLLFFDVKNQSFKSEIQKMEGQVKDAVIVGKDLYVLADNRIDVFTLP</sequence>
<feature type="transmembrane region" description="Helical" evidence="1">
    <location>
        <begin position="16"/>
        <end position="38"/>
    </location>
</feature>
<dbReference type="PATRIC" id="fig|688269.3.peg.1797"/>
<proteinExistence type="predicted"/>
<dbReference type="STRING" id="688269.Theth_1745"/>
<keyword evidence="1" id="KW-0812">Transmembrane</keyword>
<dbReference type="OrthoDB" id="49376at2"/>
<evidence type="ECO:0008006" key="4">
    <source>
        <dbReference type="Google" id="ProtNLM"/>
    </source>
</evidence>
<keyword evidence="1" id="KW-1133">Transmembrane helix</keyword>
<gene>
    <name evidence="2" type="ORF">Theth_1745</name>
</gene>